<dbReference type="InterPro" id="IPR036291">
    <property type="entry name" value="NAD(P)-bd_dom_sf"/>
</dbReference>
<dbReference type="PROSITE" id="PS00895">
    <property type="entry name" value="3_HYDROXYISOBUT_DH"/>
    <property type="match status" value="1"/>
</dbReference>
<dbReference type="SUPFAM" id="SSF51735">
    <property type="entry name" value="NAD(P)-binding Rossmann-fold domains"/>
    <property type="match status" value="1"/>
</dbReference>
<sequence>MSSPLTSSPVGFLGLGIMGKGMAARLISQGVAGTPARPLHVWNRTPAASEEFRAANPGAAVVIADSPRALVAACCVTVSMLSTPEAAAEVFNAAEGTLAGVSAGTCIVDCATLGEKDHKAMAEAVVEKGGRYLEAPVSGSKMPAAQGALVFLCGGDEKLFEEAAPELEAMGKASHFLGEVGMGTRAKLVVNSVMGTMLATFSEGLQLTKAMGLDGNTMVTVFGQGACAAPMFALKGPKLCADPPDHGTHFPLKHAHKDMLLAREAAEELGVSFGINARAEETFKRARDNGMGDLDFSAVYQDQIGEQDAKKQKTQE</sequence>
<accession>A0ABQ6MQM9</accession>
<reference evidence="6 7" key="1">
    <citation type="journal article" date="2023" name="Commun. Biol.">
        <title>Genome analysis of Parmales, the sister group of diatoms, reveals the evolutionary specialization of diatoms from phago-mixotrophs to photoautotrophs.</title>
        <authorList>
            <person name="Ban H."/>
            <person name="Sato S."/>
            <person name="Yoshikawa S."/>
            <person name="Yamada K."/>
            <person name="Nakamura Y."/>
            <person name="Ichinomiya M."/>
            <person name="Sato N."/>
            <person name="Blanc-Mathieu R."/>
            <person name="Endo H."/>
            <person name="Kuwata A."/>
            <person name="Ogata H."/>
        </authorList>
    </citation>
    <scope>NUCLEOTIDE SEQUENCE [LARGE SCALE GENOMIC DNA]</scope>
</reference>
<comment type="similarity">
    <text evidence="1">Belongs to the HIBADH-related family. NP60 subfamily.</text>
</comment>
<evidence type="ECO:0000256" key="2">
    <source>
        <dbReference type="ARBA" id="ARBA00023002"/>
    </source>
</evidence>
<dbReference type="PANTHER" id="PTHR43580:SF2">
    <property type="entry name" value="CYTOKINE-LIKE NUCLEAR FACTOR N-PAC"/>
    <property type="match status" value="1"/>
</dbReference>
<dbReference type="InterPro" id="IPR006115">
    <property type="entry name" value="6PGDH_NADP-bd"/>
</dbReference>
<keyword evidence="7" id="KW-1185">Reference proteome</keyword>
<dbReference type="InterPro" id="IPR013328">
    <property type="entry name" value="6PGD_dom2"/>
</dbReference>
<dbReference type="Pfam" id="PF03446">
    <property type="entry name" value="NAD_binding_2"/>
    <property type="match status" value="1"/>
</dbReference>
<gene>
    <name evidence="6" type="ORF">TeGR_g8910</name>
</gene>
<dbReference type="InterPro" id="IPR015815">
    <property type="entry name" value="HIBADH-related"/>
</dbReference>
<dbReference type="EMBL" id="BRYB01000484">
    <property type="protein sequence ID" value="GMI31010.1"/>
    <property type="molecule type" value="Genomic_DNA"/>
</dbReference>
<protein>
    <submittedName>
        <fullName evidence="6">Uncharacterized protein</fullName>
    </submittedName>
</protein>
<dbReference type="InterPro" id="IPR051265">
    <property type="entry name" value="HIBADH-related_NP60_sf"/>
</dbReference>
<dbReference type="Gene3D" id="3.40.50.720">
    <property type="entry name" value="NAD(P)-binding Rossmann-like Domain"/>
    <property type="match status" value="1"/>
</dbReference>
<evidence type="ECO:0000259" key="5">
    <source>
        <dbReference type="Pfam" id="PF14833"/>
    </source>
</evidence>
<evidence type="ECO:0000313" key="7">
    <source>
        <dbReference type="Proteomes" id="UP001165060"/>
    </source>
</evidence>
<evidence type="ECO:0000259" key="4">
    <source>
        <dbReference type="Pfam" id="PF03446"/>
    </source>
</evidence>
<feature type="domain" description="6-phosphogluconate dehydrogenase NADP-binding" evidence="4">
    <location>
        <begin position="10"/>
        <end position="175"/>
    </location>
</feature>
<dbReference type="Pfam" id="PF14833">
    <property type="entry name" value="NAD_binding_11"/>
    <property type="match status" value="1"/>
</dbReference>
<dbReference type="InterPro" id="IPR029154">
    <property type="entry name" value="HIBADH-like_NADP-bd"/>
</dbReference>
<evidence type="ECO:0000313" key="6">
    <source>
        <dbReference type="EMBL" id="GMI31010.1"/>
    </source>
</evidence>
<feature type="domain" description="3-hydroxyisobutyrate dehydrogenase-like NAD-binding" evidence="5">
    <location>
        <begin position="181"/>
        <end position="301"/>
    </location>
</feature>
<dbReference type="Gene3D" id="1.10.1040.10">
    <property type="entry name" value="N-(1-d-carboxylethyl)-l-norvaline Dehydrogenase, domain 2"/>
    <property type="match status" value="1"/>
</dbReference>
<organism evidence="6 7">
    <name type="scientific">Tetraparma gracilis</name>
    <dbReference type="NCBI Taxonomy" id="2962635"/>
    <lineage>
        <taxon>Eukaryota</taxon>
        <taxon>Sar</taxon>
        <taxon>Stramenopiles</taxon>
        <taxon>Ochrophyta</taxon>
        <taxon>Bolidophyceae</taxon>
        <taxon>Parmales</taxon>
        <taxon>Triparmaceae</taxon>
        <taxon>Tetraparma</taxon>
    </lineage>
</organism>
<dbReference type="SUPFAM" id="SSF48179">
    <property type="entry name" value="6-phosphogluconate dehydrogenase C-terminal domain-like"/>
    <property type="match status" value="1"/>
</dbReference>
<dbReference type="InterPro" id="IPR002204">
    <property type="entry name" value="3-OH-isobutyrate_DH-rel_CS"/>
</dbReference>
<dbReference type="InterPro" id="IPR008927">
    <property type="entry name" value="6-PGluconate_DH-like_C_sf"/>
</dbReference>
<comment type="caution">
    <text evidence="6">The sequence shown here is derived from an EMBL/GenBank/DDBJ whole genome shotgun (WGS) entry which is preliminary data.</text>
</comment>
<keyword evidence="3" id="KW-0520">NAD</keyword>
<dbReference type="PANTHER" id="PTHR43580">
    <property type="entry name" value="OXIDOREDUCTASE GLYR1-RELATED"/>
    <property type="match status" value="1"/>
</dbReference>
<dbReference type="PIRSF" id="PIRSF000103">
    <property type="entry name" value="HIBADH"/>
    <property type="match status" value="1"/>
</dbReference>
<keyword evidence="2" id="KW-0560">Oxidoreductase</keyword>
<name>A0ABQ6MQM9_9STRA</name>
<dbReference type="Proteomes" id="UP001165060">
    <property type="component" value="Unassembled WGS sequence"/>
</dbReference>
<evidence type="ECO:0000256" key="3">
    <source>
        <dbReference type="ARBA" id="ARBA00023027"/>
    </source>
</evidence>
<evidence type="ECO:0000256" key="1">
    <source>
        <dbReference type="ARBA" id="ARBA00007598"/>
    </source>
</evidence>
<proteinExistence type="inferred from homology"/>